<accession>A0A9X2XWZ7</accession>
<name>A0A9X2XWZ7_9BACT</name>
<dbReference type="AlphaFoldDB" id="A0A9X2XWZ7"/>
<dbReference type="EMBL" id="JAOTIF010000012">
    <property type="protein sequence ID" value="MCU7550450.1"/>
    <property type="molecule type" value="Genomic_DNA"/>
</dbReference>
<reference evidence="1" key="1">
    <citation type="submission" date="2022-09" db="EMBL/GenBank/DDBJ databases">
        <authorList>
            <person name="Yuan C."/>
            <person name="Ke Z."/>
        </authorList>
    </citation>
    <scope>NUCLEOTIDE SEQUENCE</scope>
    <source>
        <strain evidence="1">LB-8</strain>
    </source>
</reference>
<sequence>MTKTITSGRLIFTIYNRKTDSLEITGQGKAITNGNQYIETFEQSTDKDLLKEPVVFTYKVEGDKLSYEGGTKNMHIVEVLKKIE</sequence>
<evidence type="ECO:0000313" key="1">
    <source>
        <dbReference type="EMBL" id="MCU7550450.1"/>
    </source>
</evidence>
<keyword evidence="2" id="KW-1185">Reference proteome</keyword>
<dbReference type="RefSeq" id="WP_279297890.1">
    <property type="nucleotide sequence ID" value="NZ_JAOTIF010000012.1"/>
</dbReference>
<organism evidence="1 2">
    <name type="scientific">Paraflavisolibacter caeni</name>
    <dbReference type="NCBI Taxonomy" id="2982496"/>
    <lineage>
        <taxon>Bacteria</taxon>
        <taxon>Pseudomonadati</taxon>
        <taxon>Bacteroidota</taxon>
        <taxon>Chitinophagia</taxon>
        <taxon>Chitinophagales</taxon>
        <taxon>Chitinophagaceae</taxon>
        <taxon>Paraflavisolibacter</taxon>
    </lineage>
</organism>
<evidence type="ECO:0000313" key="2">
    <source>
        <dbReference type="Proteomes" id="UP001155483"/>
    </source>
</evidence>
<comment type="caution">
    <text evidence="1">The sequence shown here is derived from an EMBL/GenBank/DDBJ whole genome shotgun (WGS) entry which is preliminary data.</text>
</comment>
<reference evidence="1" key="2">
    <citation type="submission" date="2023-04" db="EMBL/GenBank/DDBJ databases">
        <title>Paracnuella aquatica gen. nov., sp. nov., a member of the family Chitinophagaceae isolated from a hot spring.</title>
        <authorList>
            <person name="Wang C."/>
        </authorList>
    </citation>
    <scope>NUCLEOTIDE SEQUENCE</scope>
    <source>
        <strain evidence="1">LB-8</strain>
    </source>
</reference>
<dbReference type="Proteomes" id="UP001155483">
    <property type="component" value="Unassembled WGS sequence"/>
</dbReference>
<gene>
    <name evidence="1" type="ORF">OCK74_15115</name>
</gene>
<protein>
    <submittedName>
        <fullName evidence="1">Uncharacterized protein</fullName>
    </submittedName>
</protein>
<proteinExistence type="predicted"/>